<dbReference type="InterPro" id="IPR016032">
    <property type="entry name" value="Sig_transdc_resp-reg_C-effctor"/>
</dbReference>
<dbReference type="Pfam" id="PF12146">
    <property type="entry name" value="Hydrolase_4"/>
    <property type="match status" value="1"/>
</dbReference>
<dbReference type="SMART" id="SM00421">
    <property type="entry name" value="HTH_LUXR"/>
    <property type="match status" value="1"/>
</dbReference>
<feature type="domain" description="HTH luxR-type" evidence="2">
    <location>
        <begin position="175"/>
        <end position="232"/>
    </location>
</feature>
<evidence type="ECO:0000313" key="4">
    <source>
        <dbReference type="Proteomes" id="UP000295391"/>
    </source>
</evidence>
<dbReference type="GO" id="GO:0003677">
    <property type="term" value="F:DNA binding"/>
    <property type="evidence" value="ECO:0007669"/>
    <property type="project" value="InterPro"/>
</dbReference>
<dbReference type="InterPro" id="IPR029058">
    <property type="entry name" value="AB_hydrolase_fold"/>
</dbReference>
<dbReference type="PANTHER" id="PTHR43433:SF5">
    <property type="entry name" value="AB HYDROLASE-1 DOMAIN-CONTAINING PROTEIN"/>
    <property type="match status" value="1"/>
</dbReference>
<sequence>MSQPPSDLVHGIYQSLVDGGNWPELILGLADHVTPIETFADDPASHPPSEDLLHHFERADTLYSQIKSTDMDAVEHALRQTGPDICLINDDDKVAFQTNGPTEIDIAPCLRERLKQCIAQNRIDSWVENHDGHSRVFILVPQALAAQLGMARVDKHVLLSRDMDLALIVAEFAKLHGLSGSEEQLLRVFLSCTDLRQAAEEMGVTYETARKYLKSVFAKSGYATQAKLVRALLLHPLIMLPNTKVDPQSVKAPRRITILPNGQPFRYYTLGPENGRPIFYIDGIRGGTLDCMGSVDQVHPVLKAMNIRFIVSSQAYSSTPEPGANWQNFEQYAGDISHLLNELDIQQIPLLAHGYGANTALGLAHAKPDLFTHLMLGSPSYPSYKHAGWREMDFSYHLIHVLARKWPQLLDRVMPLLARSMRNDIDGFNAKSARVAKCAHERAIFTCPLFLERSRRLMDNFDDKEVNHFIEEIKLHAAPCAYELGKIQTPITIFHGDADMNAPLEGSKYLAAHLPHAQLHIMRDMGHHHMLAEWDWMFPLALTPPDQNFTPPPADRRGSLLASALPGQ</sequence>
<dbReference type="SUPFAM" id="SSF46894">
    <property type="entry name" value="C-terminal effector domain of the bipartite response regulators"/>
    <property type="match status" value="1"/>
</dbReference>
<dbReference type="InterPro" id="IPR050471">
    <property type="entry name" value="AB_hydrolase"/>
</dbReference>
<evidence type="ECO:0000256" key="1">
    <source>
        <dbReference type="SAM" id="MobiDB-lite"/>
    </source>
</evidence>
<protein>
    <submittedName>
        <fullName evidence="3">Pimeloyl-ACP methyl ester carboxylesterase</fullName>
    </submittedName>
</protein>
<dbReference type="AlphaFoldDB" id="A0A4R6VGT3"/>
<gene>
    <name evidence="3" type="ORF">ATL17_3395</name>
</gene>
<dbReference type="Proteomes" id="UP000295391">
    <property type="component" value="Unassembled WGS sequence"/>
</dbReference>
<dbReference type="InterPro" id="IPR036388">
    <property type="entry name" value="WH-like_DNA-bd_sf"/>
</dbReference>
<accession>A0A4R6VGT3</accession>
<dbReference type="InterPro" id="IPR000792">
    <property type="entry name" value="Tscrpt_reg_LuxR_C"/>
</dbReference>
<dbReference type="Gene3D" id="1.10.10.10">
    <property type="entry name" value="Winged helix-like DNA-binding domain superfamily/Winged helix DNA-binding domain"/>
    <property type="match status" value="1"/>
</dbReference>
<comment type="caution">
    <text evidence="3">The sequence shown here is derived from an EMBL/GenBank/DDBJ whole genome shotgun (WGS) entry which is preliminary data.</text>
</comment>
<proteinExistence type="predicted"/>
<dbReference type="GO" id="GO:0006355">
    <property type="term" value="P:regulation of DNA-templated transcription"/>
    <property type="evidence" value="ECO:0007669"/>
    <property type="project" value="InterPro"/>
</dbReference>
<dbReference type="InterPro" id="IPR022742">
    <property type="entry name" value="Hydrolase_4"/>
</dbReference>
<dbReference type="RefSeq" id="WP_133573992.1">
    <property type="nucleotide sequence ID" value="NZ_SNYR01000004.1"/>
</dbReference>
<keyword evidence="4" id="KW-1185">Reference proteome</keyword>
<dbReference type="OrthoDB" id="7444822at2"/>
<dbReference type="Gene3D" id="3.40.50.1820">
    <property type="entry name" value="alpha/beta hydrolase"/>
    <property type="match status" value="1"/>
</dbReference>
<feature type="region of interest" description="Disordered" evidence="1">
    <location>
        <begin position="547"/>
        <end position="568"/>
    </location>
</feature>
<evidence type="ECO:0000313" key="3">
    <source>
        <dbReference type="EMBL" id="TDQ60506.1"/>
    </source>
</evidence>
<reference evidence="3 4" key="1">
    <citation type="submission" date="2019-03" db="EMBL/GenBank/DDBJ databases">
        <title>Genomic Encyclopedia of Type Strains, Phase III (KMG-III): the genomes of soil and plant-associated and newly described type strains.</title>
        <authorList>
            <person name="Whitman W."/>
        </authorList>
    </citation>
    <scope>NUCLEOTIDE SEQUENCE [LARGE SCALE GENOMIC DNA]</scope>
    <source>
        <strain evidence="3 4">CGMCC 1.7002</strain>
    </source>
</reference>
<name>A0A4R6VGT3_9HYPH</name>
<dbReference type="PANTHER" id="PTHR43433">
    <property type="entry name" value="HYDROLASE, ALPHA/BETA FOLD FAMILY PROTEIN"/>
    <property type="match status" value="1"/>
</dbReference>
<organism evidence="3 4">
    <name type="scientific">Maritalea mobilis</name>
    <dbReference type="NCBI Taxonomy" id="483324"/>
    <lineage>
        <taxon>Bacteria</taxon>
        <taxon>Pseudomonadati</taxon>
        <taxon>Pseudomonadota</taxon>
        <taxon>Alphaproteobacteria</taxon>
        <taxon>Hyphomicrobiales</taxon>
        <taxon>Devosiaceae</taxon>
        <taxon>Maritalea</taxon>
    </lineage>
</organism>
<dbReference type="SUPFAM" id="SSF53474">
    <property type="entry name" value="alpha/beta-Hydrolases"/>
    <property type="match status" value="1"/>
</dbReference>
<evidence type="ECO:0000259" key="2">
    <source>
        <dbReference type="SMART" id="SM00421"/>
    </source>
</evidence>
<dbReference type="EMBL" id="SNYR01000004">
    <property type="protein sequence ID" value="TDQ60506.1"/>
    <property type="molecule type" value="Genomic_DNA"/>
</dbReference>